<name>A0A2U1Q247_ARTAN</name>
<feature type="compositionally biased region" description="Polar residues" evidence="1">
    <location>
        <begin position="128"/>
        <end position="137"/>
    </location>
</feature>
<dbReference type="InterPro" id="IPR046955">
    <property type="entry name" value="PHR1-like"/>
</dbReference>
<dbReference type="EMBL" id="PKPP01000491">
    <property type="protein sequence ID" value="PWA92089.1"/>
    <property type="molecule type" value="Genomic_DNA"/>
</dbReference>
<dbReference type="AlphaFoldDB" id="A0A2U1Q247"/>
<feature type="compositionally biased region" description="Basic and acidic residues" evidence="1">
    <location>
        <begin position="82"/>
        <end position="92"/>
    </location>
</feature>
<comment type="caution">
    <text evidence="3">The sequence shown here is derived from an EMBL/GenBank/DDBJ whole genome shotgun (WGS) entry which is preliminary data.</text>
</comment>
<evidence type="ECO:0000259" key="2">
    <source>
        <dbReference type="Pfam" id="PF14379"/>
    </source>
</evidence>
<accession>A0A2U1Q247</accession>
<reference evidence="3 4" key="1">
    <citation type="journal article" date="2018" name="Mol. Plant">
        <title>The genome of Artemisia annua provides insight into the evolution of Asteraceae family and artemisinin biosynthesis.</title>
        <authorList>
            <person name="Shen Q."/>
            <person name="Zhang L."/>
            <person name="Liao Z."/>
            <person name="Wang S."/>
            <person name="Yan T."/>
            <person name="Shi P."/>
            <person name="Liu M."/>
            <person name="Fu X."/>
            <person name="Pan Q."/>
            <person name="Wang Y."/>
            <person name="Lv Z."/>
            <person name="Lu X."/>
            <person name="Zhang F."/>
            <person name="Jiang W."/>
            <person name="Ma Y."/>
            <person name="Chen M."/>
            <person name="Hao X."/>
            <person name="Li L."/>
            <person name="Tang Y."/>
            <person name="Lv G."/>
            <person name="Zhou Y."/>
            <person name="Sun X."/>
            <person name="Brodelius P.E."/>
            <person name="Rose J.K.C."/>
            <person name="Tang K."/>
        </authorList>
    </citation>
    <scope>NUCLEOTIDE SEQUENCE [LARGE SCALE GENOMIC DNA]</scope>
    <source>
        <strain evidence="4">cv. Huhao1</strain>
        <tissue evidence="3">Leaf</tissue>
    </source>
</reference>
<feature type="region of interest" description="Disordered" evidence="1">
    <location>
        <begin position="82"/>
        <end position="137"/>
    </location>
</feature>
<keyword evidence="4" id="KW-1185">Reference proteome</keyword>
<evidence type="ECO:0000313" key="4">
    <source>
        <dbReference type="Proteomes" id="UP000245207"/>
    </source>
</evidence>
<sequence length="137" mass="15831">MSYELEDLRKKLLDREITADTYEKLLRSLLDPPAKNQQIDLLPNLDMQLKSALQMQLSVQRELHVQLEIQRSYHLLIDEQGKQLEKMSDQHQQHKGNGSQNMGITSPHNDQNSTNHKDGHLAKRASHDTISQIENIT</sequence>
<gene>
    <name evidence="3" type="ORF">CTI12_AA084940</name>
</gene>
<dbReference type="PANTHER" id="PTHR31499">
    <property type="entry name" value="MYB FAMILY TRANSCRIPTION FACTOR PHL11"/>
    <property type="match status" value="1"/>
</dbReference>
<dbReference type="Pfam" id="PF14379">
    <property type="entry name" value="Myb_CC_LHEQLE"/>
    <property type="match status" value="1"/>
</dbReference>
<evidence type="ECO:0000256" key="1">
    <source>
        <dbReference type="SAM" id="MobiDB-lite"/>
    </source>
</evidence>
<feature type="domain" description="MYB-CC type transcription factor LHEQLE-containing" evidence="2">
    <location>
        <begin position="47"/>
        <end position="93"/>
    </location>
</feature>
<feature type="compositionally biased region" description="Basic and acidic residues" evidence="1">
    <location>
        <begin position="115"/>
        <end position="127"/>
    </location>
</feature>
<dbReference type="Proteomes" id="UP000245207">
    <property type="component" value="Unassembled WGS sequence"/>
</dbReference>
<evidence type="ECO:0000313" key="3">
    <source>
        <dbReference type="EMBL" id="PWA92089.1"/>
    </source>
</evidence>
<organism evidence="3 4">
    <name type="scientific">Artemisia annua</name>
    <name type="common">Sweet wormwood</name>
    <dbReference type="NCBI Taxonomy" id="35608"/>
    <lineage>
        <taxon>Eukaryota</taxon>
        <taxon>Viridiplantae</taxon>
        <taxon>Streptophyta</taxon>
        <taxon>Embryophyta</taxon>
        <taxon>Tracheophyta</taxon>
        <taxon>Spermatophyta</taxon>
        <taxon>Magnoliopsida</taxon>
        <taxon>eudicotyledons</taxon>
        <taxon>Gunneridae</taxon>
        <taxon>Pentapetalae</taxon>
        <taxon>asterids</taxon>
        <taxon>campanulids</taxon>
        <taxon>Asterales</taxon>
        <taxon>Asteraceae</taxon>
        <taxon>Asteroideae</taxon>
        <taxon>Anthemideae</taxon>
        <taxon>Artemisiinae</taxon>
        <taxon>Artemisia</taxon>
    </lineage>
</organism>
<dbReference type="InterPro" id="IPR025756">
    <property type="entry name" value="Myb_CC_LHEQLE"/>
</dbReference>
<dbReference type="PANTHER" id="PTHR31499:SF85">
    <property type="entry name" value="TRANSCRIPTION FACTOR MYB-RELATED FAMILY"/>
    <property type="match status" value="1"/>
</dbReference>
<dbReference type="STRING" id="35608.A0A2U1Q247"/>
<proteinExistence type="predicted"/>
<protein>
    <submittedName>
        <fullName evidence="3">Myb domain</fullName>
    </submittedName>
</protein>
<feature type="compositionally biased region" description="Polar residues" evidence="1">
    <location>
        <begin position="95"/>
        <end position="114"/>
    </location>
</feature>
<dbReference type="GO" id="GO:0003700">
    <property type="term" value="F:DNA-binding transcription factor activity"/>
    <property type="evidence" value="ECO:0007669"/>
    <property type="project" value="InterPro"/>
</dbReference>